<evidence type="ECO:0000256" key="1">
    <source>
        <dbReference type="ARBA" id="ARBA00006484"/>
    </source>
</evidence>
<dbReference type="SUPFAM" id="SSF51735">
    <property type="entry name" value="NAD(P)-binding Rossmann-fold domains"/>
    <property type="match status" value="1"/>
</dbReference>
<dbReference type="InterPro" id="IPR002347">
    <property type="entry name" value="SDR_fam"/>
</dbReference>
<dbReference type="PANTHER" id="PTHR43477">
    <property type="entry name" value="DIHYDROANTICAPSIN 7-DEHYDROGENASE"/>
    <property type="match status" value="1"/>
</dbReference>
<dbReference type="FunFam" id="3.40.50.720:FF:000084">
    <property type="entry name" value="Short-chain dehydrogenase reductase"/>
    <property type="match status" value="1"/>
</dbReference>
<dbReference type="PANTHER" id="PTHR43477:SF4">
    <property type="entry name" value="DEHYDROGENASE_REDUCTASE SDR FAMILY MEMBER 6"/>
    <property type="match status" value="1"/>
</dbReference>
<name>A0A4R6WMU6_9PROT</name>
<comment type="similarity">
    <text evidence="1">Belongs to the short-chain dehydrogenases/reductases (SDR) family.</text>
</comment>
<accession>A0A4R6WMU6</accession>
<protein>
    <submittedName>
        <fullName evidence="4">2-keto-3-deoxy-L-fuconate dehydrogenase</fullName>
    </submittedName>
</protein>
<dbReference type="Proteomes" id="UP000295783">
    <property type="component" value="Unassembled WGS sequence"/>
</dbReference>
<dbReference type="InterPro" id="IPR036291">
    <property type="entry name" value="NAD(P)-bd_dom_sf"/>
</dbReference>
<dbReference type="RefSeq" id="WP_133614461.1">
    <property type="nucleotide sequence ID" value="NZ_SNYW01000011.1"/>
</dbReference>
<dbReference type="OrthoDB" id="9789398at2"/>
<dbReference type="Pfam" id="PF13561">
    <property type="entry name" value="adh_short_C2"/>
    <property type="match status" value="1"/>
</dbReference>
<dbReference type="AlphaFoldDB" id="A0A4R6WMU6"/>
<evidence type="ECO:0000313" key="4">
    <source>
        <dbReference type="EMBL" id="TDQ80469.1"/>
    </source>
</evidence>
<evidence type="ECO:0000256" key="3">
    <source>
        <dbReference type="ARBA" id="ARBA00023027"/>
    </source>
</evidence>
<dbReference type="InterPro" id="IPR051122">
    <property type="entry name" value="SDR_DHRS6-like"/>
</dbReference>
<keyword evidence="2" id="KW-0560">Oxidoreductase</keyword>
<dbReference type="InterPro" id="IPR020904">
    <property type="entry name" value="Sc_DH/Rdtase_CS"/>
</dbReference>
<dbReference type="Gene3D" id="3.40.50.720">
    <property type="entry name" value="NAD(P)-binding Rossmann-like Domain"/>
    <property type="match status" value="1"/>
</dbReference>
<keyword evidence="3" id="KW-0520">NAD</keyword>
<keyword evidence="5" id="KW-1185">Reference proteome</keyword>
<dbReference type="CDD" id="cd05368">
    <property type="entry name" value="DHRS6_like_SDR_c"/>
    <property type="match status" value="1"/>
</dbReference>
<proteinExistence type="inferred from homology"/>
<sequence length="244" mass="25423">MSNRLAGKTALVTAAAQGIGRASVEKFAAEGAKVIATDINLAKLEGFPAGVVTRRLDVMNADEIARAAAEIGAVDVLLNCAGVVHGGSVLECSEEDFDFAVTLNMRGAYRMIKAFLPGMLQKGQGSIINIASVASSIKGVPNRFIYGTTKAGLIGLTKAVAADFIGKGIRCNAVCPGTVQTPSLDERINANPDAEAARKAFIARQPMGRLGRPEEIADICVYLASDESAFTTGTEFIIDGGMTL</sequence>
<reference evidence="4 5" key="1">
    <citation type="submission" date="2019-03" db="EMBL/GenBank/DDBJ databases">
        <title>Genomic Encyclopedia of Type Strains, Phase III (KMG-III): the genomes of soil and plant-associated and newly described type strains.</title>
        <authorList>
            <person name="Whitman W."/>
        </authorList>
    </citation>
    <scope>NUCLEOTIDE SEQUENCE [LARGE SCALE GENOMIC DNA]</scope>
    <source>
        <strain evidence="4 5">CGMCC 1.7660</strain>
    </source>
</reference>
<dbReference type="PRINTS" id="PR00080">
    <property type="entry name" value="SDRFAMILY"/>
</dbReference>
<evidence type="ECO:0000313" key="5">
    <source>
        <dbReference type="Proteomes" id="UP000295783"/>
    </source>
</evidence>
<dbReference type="GO" id="GO:0016491">
    <property type="term" value="F:oxidoreductase activity"/>
    <property type="evidence" value="ECO:0007669"/>
    <property type="project" value="UniProtKB-KW"/>
</dbReference>
<dbReference type="PROSITE" id="PS00061">
    <property type="entry name" value="ADH_SHORT"/>
    <property type="match status" value="1"/>
</dbReference>
<gene>
    <name evidence="4" type="ORF">A8950_2999</name>
</gene>
<dbReference type="EMBL" id="SNYW01000011">
    <property type="protein sequence ID" value="TDQ80469.1"/>
    <property type="molecule type" value="Genomic_DNA"/>
</dbReference>
<evidence type="ECO:0000256" key="2">
    <source>
        <dbReference type="ARBA" id="ARBA00023002"/>
    </source>
</evidence>
<comment type="caution">
    <text evidence="4">The sequence shown here is derived from an EMBL/GenBank/DDBJ whole genome shotgun (WGS) entry which is preliminary data.</text>
</comment>
<organism evidence="4 5">
    <name type="scientific">Dongia mobilis</name>
    <dbReference type="NCBI Taxonomy" id="578943"/>
    <lineage>
        <taxon>Bacteria</taxon>
        <taxon>Pseudomonadati</taxon>
        <taxon>Pseudomonadota</taxon>
        <taxon>Alphaproteobacteria</taxon>
        <taxon>Rhodospirillales</taxon>
        <taxon>Dongiaceae</taxon>
        <taxon>Dongia</taxon>
    </lineage>
</organism>
<dbReference type="PRINTS" id="PR00081">
    <property type="entry name" value="GDHRDH"/>
</dbReference>